<dbReference type="PANTHER" id="PTHR45660">
    <property type="entry name" value="HISTONE-LYSINE N-METHYLTRANSFERASE SETMAR"/>
    <property type="match status" value="1"/>
</dbReference>
<dbReference type="Pfam" id="PF00856">
    <property type="entry name" value="SET"/>
    <property type="match status" value="1"/>
</dbReference>
<evidence type="ECO:0000313" key="3">
    <source>
        <dbReference type="EMBL" id="KAF2824085.1"/>
    </source>
</evidence>
<dbReference type="GO" id="GO:0003690">
    <property type="term" value="F:double-stranded DNA binding"/>
    <property type="evidence" value="ECO:0007669"/>
    <property type="project" value="TreeGrafter"/>
</dbReference>
<keyword evidence="4" id="KW-1185">Reference proteome</keyword>
<evidence type="ECO:0000259" key="2">
    <source>
        <dbReference type="PROSITE" id="PS50280"/>
    </source>
</evidence>
<dbReference type="InterPro" id="IPR001214">
    <property type="entry name" value="SET_dom"/>
</dbReference>
<dbReference type="PANTHER" id="PTHR45660:SF13">
    <property type="entry name" value="HISTONE-LYSINE N-METHYLTRANSFERASE SETMAR"/>
    <property type="match status" value="1"/>
</dbReference>
<dbReference type="SMART" id="SM00317">
    <property type="entry name" value="SET"/>
    <property type="match status" value="1"/>
</dbReference>
<reference evidence="3" key="1">
    <citation type="journal article" date="2020" name="Stud. Mycol.">
        <title>101 Dothideomycetes genomes: a test case for predicting lifestyles and emergence of pathogens.</title>
        <authorList>
            <person name="Haridas S."/>
            <person name="Albert R."/>
            <person name="Binder M."/>
            <person name="Bloem J."/>
            <person name="Labutti K."/>
            <person name="Salamov A."/>
            <person name="Andreopoulos B."/>
            <person name="Baker S."/>
            <person name="Barry K."/>
            <person name="Bills G."/>
            <person name="Bluhm B."/>
            <person name="Cannon C."/>
            <person name="Castanera R."/>
            <person name="Culley D."/>
            <person name="Daum C."/>
            <person name="Ezra D."/>
            <person name="Gonzalez J."/>
            <person name="Henrissat B."/>
            <person name="Kuo A."/>
            <person name="Liang C."/>
            <person name="Lipzen A."/>
            <person name="Lutzoni F."/>
            <person name="Magnuson J."/>
            <person name="Mondo S."/>
            <person name="Nolan M."/>
            <person name="Ohm R."/>
            <person name="Pangilinan J."/>
            <person name="Park H.-J."/>
            <person name="Ramirez L."/>
            <person name="Alfaro M."/>
            <person name="Sun H."/>
            <person name="Tritt A."/>
            <person name="Yoshinaga Y."/>
            <person name="Zwiers L.-H."/>
            <person name="Turgeon B."/>
            <person name="Goodwin S."/>
            <person name="Spatafora J."/>
            <person name="Crous P."/>
            <person name="Grigoriev I."/>
        </authorList>
    </citation>
    <scope>NUCLEOTIDE SEQUENCE</scope>
    <source>
        <strain evidence="3">CBS 113818</strain>
    </source>
</reference>
<dbReference type="SUPFAM" id="SSF82199">
    <property type="entry name" value="SET domain"/>
    <property type="match status" value="1"/>
</dbReference>
<dbReference type="InterPro" id="IPR046341">
    <property type="entry name" value="SET_dom_sf"/>
</dbReference>
<sequence>IPQQINDYMFDRSIFASYERPHTLPPGNTWPPRDVYNLLRAVGSEGGDCIGDTCYTDTICRNHRCKHTFEQLKASTHNWQEHFWLYKTADRGIGVRTKRAWKKGDVLGWYAGEVIADTGKDCTGDYYMEMSVGVPSRLPSLYEYESDSEYEPDDTPPSNPTQYAQREATVLIDASRKGNWIRFINHSCDAYTDFCIRRVGPLRIMIIEASKDIPAAVELSVNYGDEYYGKDTARMCYCGTKKCVSRFREDWEREMGSKEKDRKVKTKSCSGRKKGRKPKI</sequence>
<dbReference type="InterPro" id="IPR051357">
    <property type="entry name" value="H3K9_HMTase_SUVAR3-9"/>
</dbReference>
<name>A0A6A6ZUT9_9PLEO</name>
<feature type="compositionally biased region" description="Basic residues" evidence="1">
    <location>
        <begin position="263"/>
        <end position="280"/>
    </location>
</feature>
<feature type="compositionally biased region" description="Basic and acidic residues" evidence="1">
    <location>
        <begin position="251"/>
        <end position="262"/>
    </location>
</feature>
<feature type="domain" description="SET" evidence="2">
    <location>
        <begin position="81"/>
        <end position="224"/>
    </location>
</feature>
<organism evidence="3 4">
    <name type="scientific">Ophiobolus disseminans</name>
    <dbReference type="NCBI Taxonomy" id="1469910"/>
    <lineage>
        <taxon>Eukaryota</taxon>
        <taxon>Fungi</taxon>
        <taxon>Dikarya</taxon>
        <taxon>Ascomycota</taxon>
        <taxon>Pezizomycotina</taxon>
        <taxon>Dothideomycetes</taxon>
        <taxon>Pleosporomycetidae</taxon>
        <taxon>Pleosporales</taxon>
        <taxon>Pleosporineae</taxon>
        <taxon>Phaeosphaeriaceae</taxon>
        <taxon>Ophiobolus</taxon>
    </lineage>
</organism>
<dbReference type="AlphaFoldDB" id="A0A6A6ZUT9"/>
<gene>
    <name evidence="3" type="ORF">CC86DRAFT_297637</name>
</gene>
<proteinExistence type="predicted"/>
<dbReference type="Proteomes" id="UP000799424">
    <property type="component" value="Unassembled WGS sequence"/>
</dbReference>
<dbReference type="PROSITE" id="PS50280">
    <property type="entry name" value="SET"/>
    <property type="match status" value="1"/>
</dbReference>
<evidence type="ECO:0000313" key="4">
    <source>
        <dbReference type="Proteomes" id="UP000799424"/>
    </source>
</evidence>
<dbReference type="OrthoDB" id="308383at2759"/>
<feature type="non-terminal residue" evidence="3">
    <location>
        <position position="1"/>
    </location>
</feature>
<evidence type="ECO:0000256" key="1">
    <source>
        <dbReference type="SAM" id="MobiDB-lite"/>
    </source>
</evidence>
<feature type="region of interest" description="Disordered" evidence="1">
    <location>
        <begin position="251"/>
        <end position="280"/>
    </location>
</feature>
<dbReference type="GO" id="GO:0042054">
    <property type="term" value="F:histone methyltransferase activity"/>
    <property type="evidence" value="ECO:0007669"/>
    <property type="project" value="TreeGrafter"/>
</dbReference>
<dbReference type="EMBL" id="MU006231">
    <property type="protein sequence ID" value="KAF2824085.1"/>
    <property type="molecule type" value="Genomic_DNA"/>
</dbReference>
<accession>A0A6A6ZUT9</accession>
<dbReference type="Gene3D" id="2.170.270.10">
    <property type="entry name" value="SET domain"/>
    <property type="match status" value="1"/>
</dbReference>
<protein>
    <submittedName>
        <fullName evidence="3">SET domain-containing protein</fullName>
    </submittedName>
</protein>